<reference evidence="1" key="2">
    <citation type="submission" date="2021-04" db="EMBL/GenBank/DDBJ databases">
        <authorList>
            <person name="Gilroy R."/>
        </authorList>
    </citation>
    <scope>NUCLEOTIDE SEQUENCE</scope>
    <source>
        <strain evidence="1">CHK189-11263</strain>
    </source>
</reference>
<evidence type="ECO:0000313" key="1">
    <source>
        <dbReference type="EMBL" id="HJB56735.1"/>
    </source>
</evidence>
<comment type="caution">
    <text evidence="1">The sequence shown here is derived from an EMBL/GenBank/DDBJ whole genome shotgun (WGS) entry which is preliminary data.</text>
</comment>
<dbReference type="EMBL" id="DWYC01000045">
    <property type="protein sequence ID" value="HJB56735.1"/>
    <property type="molecule type" value="Genomic_DNA"/>
</dbReference>
<proteinExistence type="predicted"/>
<organism evidence="1 2">
    <name type="scientific">Candidatus Flavonifractor intestinipullorum</name>
    <dbReference type="NCBI Taxonomy" id="2838587"/>
    <lineage>
        <taxon>Bacteria</taxon>
        <taxon>Bacillati</taxon>
        <taxon>Bacillota</taxon>
        <taxon>Clostridia</taxon>
        <taxon>Eubacteriales</taxon>
        <taxon>Oscillospiraceae</taxon>
        <taxon>Flavonifractor</taxon>
    </lineage>
</organism>
<dbReference type="Proteomes" id="UP000824208">
    <property type="component" value="Unassembled WGS sequence"/>
</dbReference>
<sequence>MWIGQKIADSTRAREDSTAVDLGITTIGGKTVAAETRGEDRNLPLYGPFGYFWYPNAGDRVLVIKGGVTGEEQCVAGVEQGESPEDLAAGDICIQTGEASLYLHADGRIDLTGTLYVNGTLYKPCTCETLVPAE</sequence>
<protein>
    <submittedName>
        <fullName evidence="1">Uncharacterized protein</fullName>
    </submittedName>
</protein>
<dbReference type="AlphaFoldDB" id="A0A9D2MAR8"/>
<gene>
    <name evidence="1" type="ORF">H9714_04195</name>
</gene>
<name>A0A9D2MAR8_9FIRM</name>
<evidence type="ECO:0000313" key="2">
    <source>
        <dbReference type="Proteomes" id="UP000824208"/>
    </source>
</evidence>
<accession>A0A9D2MAR8</accession>
<reference evidence="1" key="1">
    <citation type="journal article" date="2021" name="PeerJ">
        <title>Extensive microbial diversity within the chicken gut microbiome revealed by metagenomics and culture.</title>
        <authorList>
            <person name="Gilroy R."/>
            <person name="Ravi A."/>
            <person name="Getino M."/>
            <person name="Pursley I."/>
            <person name="Horton D.L."/>
            <person name="Alikhan N.F."/>
            <person name="Baker D."/>
            <person name="Gharbi K."/>
            <person name="Hall N."/>
            <person name="Watson M."/>
            <person name="Adriaenssens E.M."/>
            <person name="Foster-Nyarko E."/>
            <person name="Jarju S."/>
            <person name="Secka A."/>
            <person name="Antonio M."/>
            <person name="Oren A."/>
            <person name="Chaudhuri R.R."/>
            <person name="La Ragione R."/>
            <person name="Hildebrand F."/>
            <person name="Pallen M.J."/>
        </authorList>
    </citation>
    <scope>NUCLEOTIDE SEQUENCE</scope>
    <source>
        <strain evidence="1">CHK189-11263</strain>
    </source>
</reference>